<evidence type="ECO:0000313" key="2">
    <source>
        <dbReference type="Proteomes" id="UP000736672"/>
    </source>
</evidence>
<keyword evidence="2" id="KW-1185">Reference proteome</keyword>
<comment type="caution">
    <text evidence="1">The sequence shown here is derived from an EMBL/GenBank/DDBJ whole genome shotgun (WGS) entry which is preliminary data.</text>
</comment>
<protein>
    <submittedName>
        <fullName evidence="1">Uncharacterized protein</fullName>
    </submittedName>
</protein>
<dbReference type="EMBL" id="JAGTJS010000010">
    <property type="protein sequence ID" value="KAH7255064.1"/>
    <property type="molecule type" value="Genomic_DNA"/>
</dbReference>
<dbReference type="Proteomes" id="UP000736672">
    <property type="component" value="Unassembled WGS sequence"/>
</dbReference>
<dbReference type="OrthoDB" id="1046782at2759"/>
<proteinExistence type="predicted"/>
<organism evidence="1 2">
    <name type="scientific">Fusarium solani</name>
    <name type="common">Filamentous fungus</name>
    <dbReference type="NCBI Taxonomy" id="169388"/>
    <lineage>
        <taxon>Eukaryota</taxon>
        <taxon>Fungi</taxon>
        <taxon>Dikarya</taxon>
        <taxon>Ascomycota</taxon>
        <taxon>Pezizomycotina</taxon>
        <taxon>Sordariomycetes</taxon>
        <taxon>Hypocreomycetidae</taxon>
        <taxon>Hypocreales</taxon>
        <taxon>Nectriaceae</taxon>
        <taxon>Fusarium</taxon>
        <taxon>Fusarium solani species complex</taxon>
    </lineage>
</organism>
<sequence>MSSSATTPAFRSRIGEFISAIEVIYQDDKPSGTVNEIGNSNADINAGHGGEYVWLKVHYASKPSELVSNIWFERRNSHIEGRDDDLAKGDEGQFRYFHLDNDMSEDKFVTEVALWRSGSHQDGLPEDWNGKTTDINDSRAGDFLYLVWKTKKYFGPKSP</sequence>
<name>A0A9P9HCB6_FUSSL</name>
<reference evidence="1" key="1">
    <citation type="journal article" date="2021" name="Nat. Commun.">
        <title>Genetic determinants of endophytism in the Arabidopsis root mycobiome.</title>
        <authorList>
            <person name="Mesny F."/>
            <person name="Miyauchi S."/>
            <person name="Thiergart T."/>
            <person name="Pickel B."/>
            <person name="Atanasova L."/>
            <person name="Karlsson M."/>
            <person name="Huettel B."/>
            <person name="Barry K.W."/>
            <person name="Haridas S."/>
            <person name="Chen C."/>
            <person name="Bauer D."/>
            <person name="Andreopoulos W."/>
            <person name="Pangilinan J."/>
            <person name="LaButti K."/>
            <person name="Riley R."/>
            <person name="Lipzen A."/>
            <person name="Clum A."/>
            <person name="Drula E."/>
            <person name="Henrissat B."/>
            <person name="Kohler A."/>
            <person name="Grigoriev I.V."/>
            <person name="Martin F.M."/>
            <person name="Hacquard S."/>
        </authorList>
    </citation>
    <scope>NUCLEOTIDE SEQUENCE</scope>
    <source>
        <strain evidence="1">FSSC 5 MPI-SDFR-AT-0091</strain>
    </source>
</reference>
<dbReference type="AlphaFoldDB" id="A0A9P9HCB6"/>
<gene>
    <name evidence="1" type="ORF">B0J15DRAFT_549606</name>
</gene>
<evidence type="ECO:0000313" key="1">
    <source>
        <dbReference type="EMBL" id="KAH7255064.1"/>
    </source>
</evidence>
<accession>A0A9P9HCB6</accession>